<keyword evidence="3" id="KW-1185">Reference proteome</keyword>
<feature type="signal peptide" evidence="1">
    <location>
        <begin position="1"/>
        <end position="20"/>
    </location>
</feature>
<name>A0A4V6F1I4_9RHOB</name>
<reference evidence="2 3" key="1">
    <citation type="submission" date="2019-04" db="EMBL/GenBank/DDBJ databases">
        <title>Genome sequence of Pelagicola litoralis CL-ES2.</title>
        <authorList>
            <person name="Cao J."/>
        </authorList>
    </citation>
    <scope>NUCLEOTIDE SEQUENCE [LARGE SCALE GENOMIC DNA]</scope>
    <source>
        <strain evidence="2 3">CL-ES2</strain>
    </source>
</reference>
<evidence type="ECO:0000313" key="2">
    <source>
        <dbReference type="EMBL" id="TKZ19371.1"/>
    </source>
</evidence>
<comment type="caution">
    <text evidence="2">The sequence shown here is derived from an EMBL/GenBank/DDBJ whole genome shotgun (WGS) entry which is preliminary data.</text>
</comment>
<evidence type="ECO:0000256" key="1">
    <source>
        <dbReference type="SAM" id="SignalP"/>
    </source>
</evidence>
<keyword evidence="1" id="KW-0732">Signal</keyword>
<dbReference type="RefSeq" id="WP_138016555.1">
    <property type="nucleotide sequence ID" value="NZ_SULI01000013.1"/>
</dbReference>
<feature type="chain" id="PRO_5020534903" evidence="1">
    <location>
        <begin position="21"/>
        <end position="221"/>
    </location>
</feature>
<organism evidence="2 3">
    <name type="scientific">Shimia litoralis</name>
    <dbReference type="NCBI Taxonomy" id="420403"/>
    <lineage>
        <taxon>Bacteria</taxon>
        <taxon>Pseudomonadati</taxon>
        <taxon>Pseudomonadota</taxon>
        <taxon>Alphaproteobacteria</taxon>
        <taxon>Rhodobacterales</taxon>
        <taxon>Roseobacteraceae</taxon>
    </lineage>
</organism>
<accession>A0A4V6F1I4</accession>
<protein>
    <submittedName>
        <fullName evidence="2">Uncharacterized protein</fullName>
    </submittedName>
</protein>
<gene>
    <name evidence="2" type="ORF">FAP39_11525</name>
</gene>
<dbReference type="EMBL" id="SULI01000013">
    <property type="protein sequence ID" value="TKZ19371.1"/>
    <property type="molecule type" value="Genomic_DNA"/>
</dbReference>
<dbReference type="Proteomes" id="UP000306575">
    <property type="component" value="Unassembled WGS sequence"/>
</dbReference>
<evidence type="ECO:0000313" key="3">
    <source>
        <dbReference type="Proteomes" id="UP000306575"/>
    </source>
</evidence>
<dbReference type="OrthoDB" id="7825578at2"/>
<dbReference type="AlphaFoldDB" id="A0A4V6F1I4"/>
<proteinExistence type="predicted"/>
<sequence length="221" mass="23796">MKALMLPFVVWIAGAGSAFANDLVDVPEGCMPTVTIQRNSCSVSTIMQCGKSHIMTTHSRGTLSDTHQFGAQWDLEGYEADKGVGVFSAAPGSKPEVSLADLFETGTSTGHRTMLFNSRVIKDRKIEMDSNITLSGEEVELSGQTFLAGNVDRTFILNPKHAGMKVSFDILMSKSGDLMIEGKMTRTDGDDVEVFDMSPVSVVWPGEEGFLSTNAQNGCGE</sequence>